<dbReference type="GO" id="GO:0007623">
    <property type="term" value="P:circadian rhythm"/>
    <property type="evidence" value="ECO:0007669"/>
    <property type="project" value="InterPro"/>
</dbReference>
<organism evidence="2 3">
    <name type="scientific">Vitis vinifera</name>
    <name type="common">Grape</name>
    <dbReference type="NCBI Taxonomy" id="29760"/>
    <lineage>
        <taxon>Eukaryota</taxon>
        <taxon>Viridiplantae</taxon>
        <taxon>Streptophyta</taxon>
        <taxon>Embryophyta</taxon>
        <taxon>Tracheophyta</taxon>
        <taxon>Spermatophyta</taxon>
        <taxon>Magnoliopsida</taxon>
        <taxon>eudicotyledons</taxon>
        <taxon>Gunneridae</taxon>
        <taxon>Pentapetalae</taxon>
        <taxon>rosids</taxon>
        <taxon>Vitales</taxon>
        <taxon>Vitaceae</taxon>
        <taxon>Viteae</taxon>
        <taxon>Vitis</taxon>
    </lineage>
</organism>
<gene>
    <name evidence="2" type="primary">LNK2_1</name>
    <name evidence="2" type="ORF">CK203_109932</name>
</gene>
<sequence>MPPVAVMVPILFIHQLYMIYLKVEMHLANIIWGDAGESDDHTVPYPNENEKKPPATFGVNNKDWNQEVTDVKPTEQTASGAKIQFHGNKQEHSTNLDINEGLPGTGFSMGSWSDLSSSNAAKTNQDSMAETTQLDKDPEIFRNQHDENEQGDFVDYGWANIGSFDDLDRIFSNDAPVFGNASLGNADELWSSSTNSPVKSFPLSVDSPSLGLGALRNTSEHFEIKTEHVEHEDQSSTPAYGIMNHPSSHGQQNTCATMDQVEYGGGKSKPIMKDQIAFDIVGKTTTLNSQYAAENAATPNKFANKANRQKKLLKSQKKLEEKNEGKLLQNLYGTWCPPGNQFQQYEIQFAPTSVQTCPSSVLSQQRQLQGHESLHYQHISSPFTASSAYTDLSNKTPVMPALPHTHSGQDKHQQLLSSYEVPHDNANPLNKSLDAPVKPLTMTPQEKVEKLRRRQQIRAMLAIQKQQQQFNHQVSCTNPSITHRCSQENQNMHMESADGEIEENLSALSSLDPNSPMGQDDSSTISMKIDAYSAEDTILSRLQDIVLKLDIRIRLCIRDSLFRLSQSAMQRHFSCDTSSTNQNSRDDHEFVAKEEINSHNSGGSDGTALLVTRHKLNGQNYLQWSHAVMVFIRGRRKDDYLTNAVPQLTKEDPKFKGWKAENNMVKSWLINSMSNDIGENFILYGTMQEIREATRKTYFDAEDTTKIFEIERILHALCQGELYVT</sequence>
<feature type="compositionally biased region" description="Basic and acidic residues" evidence="1">
    <location>
        <begin position="42"/>
        <end position="53"/>
    </location>
</feature>
<evidence type="ECO:0000313" key="3">
    <source>
        <dbReference type="Proteomes" id="UP000288805"/>
    </source>
</evidence>
<dbReference type="InterPro" id="IPR039928">
    <property type="entry name" value="LNK"/>
</dbReference>
<reference evidence="2 3" key="1">
    <citation type="journal article" date="2018" name="PLoS Genet.">
        <title>Population sequencing reveals clonal diversity and ancestral inbreeding in the grapevine cultivar Chardonnay.</title>
        <authorList>
            <person name="Roach M.J."/>
            <person name="Johnson D.L."/>
            <person name="Bohlmann J."/>
            <person name="van Vuuren H.J."/>
            <person name="Jones S.J."/>
            <person name="Pretorius I.S."/>
            <person name="Schmidt S.A."/>
            <person name="Borneman A.R."/>
        </authorList>
    </citation>
    <scope>NUCLEOTIDE SEQUENCE [LARGE SCALE GENOMIC DNA]</scope>
    <source>
        <strain evidence="3">cv. Chardonnay</strain>
        <tissue evidence="2">Leaf</tissue>
    </source>
</reference>
<accession>A0A438CS69</accession>
<comment type="caution">
    <text evidence="2">The sequence shown here is derived from an EMBL/GenBank/DDBJ whole genome shotgun (WGS) entry which is preliminary data.</text>
</comment>
<proteinExistence type="predicted"/>
<protein>
    <submittedName>
        <fullName evidence="2">Protein LNK2</fullName>
    </submittedName>
</protein>
<dbReference type="AlphaFoldDB" id="A0A438CS69"/>
<name>A0A438CS69_VITVI</name>
<dbReference type="GO" id="GO:0006355">
    <property type="term" value="P:regulation of DNA-templated transcription"/>
    <property type="evidence" value="ECO:0007669"/>
    <property type="project" value="InterPro"/>
</dbReference>
<dbReference type="PANTHER" id="PTHR33334">
    <property type="entry name" value="PROTEIN LNK1"/>
    <property type="match status" value="1"/>
</dbReference>
<feature type="region of interest" description="Disordered" evidence="1">
    <location>
        <begin position="42"/>
        <end position="61"/>
    </location>
</feature>
<dbReference type="PANTHER" id="PTHR33334:SF5">
    <property type="entry name" value="PROTEIN LNK2"/>
    <property type="match status" value="1"/>
</dbReference>
<evidence type="ECO:0000256" key="1">
    <source>
        <dbReference type="SAM" id="MobiDB-lite"/>
    </source>
</evidence>
<evidence type="ECO:0000313" key="2">
    <source>
        <dbReference type="EMBL" id="RVW26067.1"/>
    </source>
</evidence>
<dbReference type="EMBL" id="QGNW01002043">
    <property type="protein sequence ID" value="RVW26067.1"/>
    <property type="molecule type" value="Genomic_DNA"/>
</dbReference>
<dbReference type="Proteomes" id="UP000288805">
    <property type="component" value="Unassembled WGS sequence"/>
</dbReference>